<name>A0A5B8U296_9ACTN</name>
<keyword evidence="5 10" id="KW-0031">Aminopeptidase</keyword>
<dbReference type="InterPro" id="IPR000787">
    <property type="entry name" value="Peptidase_M29"/>
</dbReference>
<evidence type="ECO:0000256" key="5">
    <source>
        <dbReference type="ARBA" id="ARBA00022438"/>
    </source>
</evidence>
<comment type="cofactor">
    <cofactor evidence="3">
        <name>Zn(2+)</name>
        <dbReference type="ChEBI" id="CHEBI:29105"/>
    </cofactor>
</comment>
<reference evidence="10 11" key="1">
    <citation type="journal article" date="2018" name="J. Microbiol.">
        <title>Baekduia soli gen. nov., sp. nov., a novel bacterium isolated from the soil of Baekdu Mountain and proposal of a novel family name, Baekduiaceae fam. nov.</title>
        <authorList>
            <person name="An D.S."/>
            <person name="Siddiqi M.Z."/>
            <person name="Kim K.H."/>
            <person name="Yu H.S."/>
            <person name="Im W.T."/>
        </authorList>
    </citation>
    <scope>NUCLEOTIDE SEQUENCE [LARGE SCALE GENOMIC DNA]</scope>
    <source>
        <strain evidence="10 11">BR7-21</strain>
    </source>
</reference>
<evidence type="ECO:0000256" key="3">
    <source>
        <dbReference type="ARBA" id="ARBA00001947"/>
    </source>
</evidence>
<keyword evidence="11" id="KW-1185">Reference proteome</keyword>
<dbReference type="GO" id="GO:0006508">
    <property type="term" value="P:proteolysis"/>
    <property type="evidence" value="ECO:0007669"/>
    <property type="project" value="UniProtKB-KW"/>
</dbReference>
<gene>
    <name evidence="10" type="ORF">FSW04_05735</name>
</gene>
<dbReference type="EMBL" id="CP042430">
    <property type="protein sequence ID" value="QEC47137.1"/>
    <property type="molecule type" value="Genomic_DNA"/>
</dbReference>
<evidence type="ECO:0000256" key="4">
    <source>
        <dbReference type="ARBA" id="ARBA00008236"/>
    </source>
</evidence>
<proteinExistence type="inferred from homology"/>
<evidence type="ECO:0000256" key="8">
    <source>
        <dbReference type="ARBA" id="ARBA00022801"/>
    </source>
</evidence>
<dbReference type="Gene3D" id="3.40.1830.10">
    <property type="entry name" value="Thermophilic metalloprotease (M29)"/>
    <property type="match status" value="1"/>
</dbReference>
<dbReference type="GO" id="GO:0008237">
    <property type="term" value="F:metallopeptidase activity"/>
    <property type="evidence" value="ECO:0007669"/>
    <property type="project" value="UniProtKB-KW"/>
</dbReference>
<dbReference type="SUPFAM" id="SSF144052">
    <property type="entry name" value="Thermophilic metalloprotease-like"/>
    <property type="match status" value="1"/>
</dbReference>
<keyword evidence="8" id="KW-0378">Hydrolase</keyword>
<comment type="cofactor">
    <cofactor evidence="1">
        <name>Co(2+)</name>
        <dbReference type="ChEBI" id="CHEBI:48828"/>
    </cofactor>
</comment>
<keyword evidence="7" id="KW-0479">Metal-binding</keyword>
<dbReference type="InterPro" id="IPR035097">
    <property type="entry name" value="M29_N-terminal"/>
</dbReference>
<evidence type="ECO:0000313" key="11">
    <source>
        <dbReference type="Proteomes" id="UP000321805"/>
    </source>
</evidence>
<organism evidence="10 11">
    <name type="scientific">Baekduia soli</name>
    <dbReference type="NCBI Taxonomy" id="496014"/>
    <lineage>
        <taxon>Bacteria</taxon>
        <taxon>Bacillati</taxon>
        <taxon>Actinomycetota</taxon>
        <taxon>Thermoleophilia</taxon>
        <taxon>Solirubrobacterales</taxon>
        <taxon>Baekduiaceae</taxon>
        <taxon>Baekduia</taxon>
    </lineage>
</organism>
<dbReference type="KEGG" id="bsol:FSW04_05735"/>
<evidence type="ECO:0000256" key="6">
    <source>
        <dbReference type="ARBA" id="ARBA00022670"/>
    </source>
</evidence>
<dbReference type="GO" id="GO:0046872">
    <property type="term" value="F:metal ion binding"/>
    <property type="evidence" value="ECO:0007669"/>
    <property type="project" value="UniProtKB-KW"/>
</dbReference>
<keyword evidence="6" id="KW-0645">Protease</keyword>
<dbReference type="PANTHER" id="PTHR34448">
    <property type="entry name" value="AMINOPEPTIDASE"/>
    <property type="match status" value="1"/>
</dbReference>
<evidence type="ECO:0000256" key="9">
    <source>
        <dbReference type="ARBA" id="ARBA00023049"/>
    </source>
</evidence>
<accession>A0A5B8U296</accession>
<protein>
    <submittedName>
        <fullName evidence="10">Aminopeptidase</fullName>
    </submittedName>
</protein>
<dbReference type="Pfam" id="PF02073">
    <property type="entry name" value="Peptidase_M29"/>
    <property type="match status" value="1"/>
</dbReference>
<dbReference type="AlphaFoldDB" id="A0A5B8U296"/>
<dbReference type="OrthoDB" id="9803993at2"/>
<evidence type="ECO:0000256" key="1">
    <source>
        <dbReference type="ARBA" id="ARBA00001941"/>
    </source>
</evidence>
<evidence type="ECO:0000256" key="7">
    <source>
        <dbReference type="ARBA" id="ARBA00022723"/>
    </source>
</evidence>
<dbReference type="InterPro" id="IPR052170">
    <property type="entry name" value="M29_Exopeptidase"/>
</dbReference>
<dbReference type="GO" id="GO:0004177">
    <property type="term" value="F:aminopeptidase activity"/>
    <property type="evidence" value="ECO:0007669"/>
    <property type="project" value="UniProtKB-KW"/>
</dbReference>
<comment type="similarity">
    <text evidence="4">Belongs to the peptidase M29 family.</text>
</comment>
<keyword evidence="9" id="KW-0482">Metalloprotease</keyword>
<evidence type="ECO:0000313" key="10">
    <source>
        <dbReference type="EMBL" id="QEC47137.1"/>
    </source>
</evidence>
<dbReference type="PANTHER" id="PTHR34448:SF1">
    <property type="entry name" value="BLL6088 PROTEIN"/>
    <property type="match status" value="1"/>
</dbReference>
<sequence>MDDVTAHLDPAAFADLLAGYCLEVAPGQQVLVRSTAQAAPLLVELQRAILERDAWCFLRVELPGEAAGFYRHARDRHLDGYPPLALYEARKIDATVGIQAPDDARALAGVDPELIARASRGRRDVREQMLKKRWCSSLWPTPAGAALAGMELGEFAAFVNRALFLDRRDPVAGWGELSQFHDALIARVSRARELRIEADGTDLRLDVSGRTWVNSDGRRNMPSGEVFTGPHEASATGRIRFTVPSSPAGVDVAGVALEFRDGEVMTATAERGEEYLRRALGTDDGARRLGEVGIGTNYGIDRAIGAILFDEKIGGTVHVALGRSYPETGGRNASALHWDLICDLREGGRLSADGQVVQEDGRFVL</sequence>
<dbReference type="Proteomes" id="UP000321805">
    <property type="component" value="Chromosome"/>
</dbReference>
<dbReference type="RefSeq" id="WP_146917193.1">
    <property type="nucleotide sequence ID" value="NZ_CP042430.1"/>
</dbReference>
<evidence type="ECO:0000256" key="2">
    <source>
        <dbReference type="ARBA" id="ARBA00001946"/>
    </source>
</evidence>
<comment type="cofactor">
    <cofactor evidence="2">
        <name>Mg(2+)</name>
        <dbReference type="ChEBI" id="CHEBI:18420"/>
    </cofactor>
</comment>